<proteinExistence type="predicted"/>
<organism evidence="2 3">
    <name type="scientific">Xylocopa violacea</name>
    <name type="common">Violet carpenter bee</name>
    <name type="synonym">Apis violacea</name>
    <dbReference type="NCBI Taxonomy" id="135666"/>
    <lineage>
        <taxon>Eukaryota</taxon>
        <taxon>Metazoa</taxon>
        <taxon>Ecdysozoa</taxon>
        <taxon>Arthropoda</taxon>
        <taxon>Hexapoda</taxon>
        <taxon>Insecta</taxon>
        <taxon>Pterygota</taxon>
        <taxon>Neoptera</taxon>
        <taxon>Endopterygota</taxon>
        <taxon>Hymenoptera</taxon>
        <taxon>Apocrita</taxon>
        <taxon>Aculeata</taxon>
        <taxon>Apoidea</taxon>
        <taxon>Anthophila</taxon>
        <taxon>Apidae</taxon>
        <taxon>Xylocopa</taxon>
        <taxon>Xylocopa</taxon>
    </lineage>
</organism>
<protein>
    <submittedName>
        <fullName evidence="2">Uncharacterized protein</fullName>
    </submittedName>
</protein>
<keyword evidence="3" id="KW-1185">Reference proteome</keyword>
<dbReference type="EMBL" id="CAXAJV020001296">
    <property type="protein sequence ID" value="CAL7947984.1"/>
    <property type="molecule type" value="Genomic_DNA"/>
</dbReference>
<feature type="compositionally biased region" description="Basic residues" evidence="1">
    <location>
        <begin position="178"/>
        <end position="188"/>
    </location>
</feature>
<feature type="compositionally biased region" description="Basic residues" evidence="1">
    <location>
        <begin position="154"/>
        <end position="167"/>
    </location>
</feature>
<feature type="region of interest" description="Disordered" evidence="1">
    <location>
        <begin position="29"/>
        <end position="60"/>
    </location>
</feature>
<reference evidence="2 3" key="1">
    <citation type="submission" date="2024-08" db="EMBL/GenBank/DDBJ databases">
        <authorList>
            <person name="Will J Nash"/>
            <person name="Angela Man"/>
            <person name="Seanna McTaggart"/>
            <person name="Kendall Baker"/>
            <person name="Tom Barker"/>
            <person name="Leah Catchpole"/>
            <person name="Alex Durrant"/>
            <person name="Karim Gharbi"/>
            <person name="Naomi Irish"/>
            <person name="Gemy Kaithakottil"/>
            <person name="Debby Ku"/>
            <person name="Aaliyah Providence"/>
            <person name="Felix Shaw"/>
            <person name="David Swarbreck"/>
            <person name="Chris Watkins"/>
            <person name="Ann M. McCartney"/>
            <person name="Giulio Formenti"/>
            <person name="Alice Mouton"/>
            <person name="Noel Vella"/>
            <person name="Bjorn M von Reumont"/>
            <person name="Adriana Vella"/>
            <person name="Wilfried Haerty"/>
        </authorList>
    </citation>
    <scope>NUCLEOTIDE SEQUENCE [LARGE SCALE GENOMIC DNA]</scope>
</reference>
<dbReference type="PANTHER" id="PTHR28366">
    <property type="entry name" value="CHROMOSOME 1 OPEN READING FRAME 131"/>
    <property type="match status" value="1"/>
</dbReference>
<dbReference type="InterPro" id="IPR027973">
    <property type="entry name" value="FSAF1-like"/>
</dbReference>
<dbReference type="PANTHER" id="PTHR28366:SF1">
    <property type="entry name" value="CHROMOSOME 1 OPEN READING FRAME 131"/>
    <property type="match status" value="1"/>
</dbReference>
<evidence type="ECO:0000313" key="2">
    <source>
        <dbReference type="EMBL" id="CAL7947984.1"/>
    </source>
</evidence>
<dbReference type="InterPro" id="IPR052852">
    <property type="entry name" value="SSU_Processome_Comp"/>
</dbReference>
<gene>
    <name evidence="2" type="ORF">XYLVIOL_LOCUS8616</name>
</gene>
<evidence type="ECO:0000256" key="1">
    <source>
        <dbReference type="SAM" id="MobiDB-lite"/>
    </source>
</evidence>
<comment type="caution">
    <text evidence="2">The sequence shown here is derived from an EMBL/GenBank/DDBJ whole genome shotgun (WGS) entry which is preliminary data.</text>
</comment>
<name>A0ABP1P759_XYLVO</name>
<accession>A0ABP1P759</accession>
<dbReference type="Pfam" id="PF15375">
    <property type="entry name" value="FSAF1"/>
    <property type="match status" value="1"/>
</dbReference>
<feature type="region of interest" description="Disordered" evidence="1">
    <location>
        <begin position="103"/>
        <end position="188"/>
    </location>
</feature>
<dbReference type="Proteomes" id="UP001642520">
    <property type="component" value="Unassembled WGS sequence"/>
</dbReference>
<sequence length="188" mass="21622">MEDFVATRVSKIKRDAEKQFVLVSYEKPGKRKTEVVEGKESNEQESSKFSAKKDKESEYIDERRKQELKMKRVRYEVMKFGMSGFKGAEAEEAEVALAISLGAKPPKNKGINYKTLVSERKRQKKAQKRDAKLASGLEKSLLTFKNKNKDKSKDKNKHGNQKTHRKHSDSLLRIYGKVSKKIVGKNKK</sequence>
<evidence type="ECO:0000313" key="3">
    <source>
        <dbReference type="Proteomes" id="UP001642520"/>
    </source>
</evidence>